<dbReference type="InterPro" id="IPR011004">
    <property type="entry name" value="Trimer_LpxA-like_sf"/>
</dbReference>
<keyword evidence="4" id="KW-0012">Acyltransferase</keyword>
<evidence type="ECO:0000313" key="5">
    <source>
        <dbReference type="EMBL" id="OFI34728.1"/>
    </source>
</evidence>
<dbReference type="InterPro" id="IPR018357">
    <property type="entry name" value="Hexapep_transf_CS"/>
</dbReference>
<comment type="caution">
    <text evidence="5">The sequence shown here is derived from an EMBL/GenBank/DDBJ whole genome shotgun (WGS) entry which is preliminary data.</text>
</comment>
<dbReference type="Pfam" id="PF00132">
    <property type="entry name" value="Hexapep"/>
    <property type="match status" value="1"/>
</dbReference>
<reference evidence="5 6" key="1">
    <citation type="submission" date="2016-09" db="EMBL/GenBank/DDBJ databases">
        <title>Alteromonas lipolytica, a new species isolated from sea water.</title>
        <authorList>
            <person name="Wu Y.-H."/>
            <person name="Cheng H."/>
            <person name="Xu X.-W."/>
        </authorList>
    </citation>
    <scope>NUCLEOTIDE SEQUENCE [LARGE SCALE GENOMIC DNA]</scope>
    <source>
        <strain evidence="5 6">JW12</strain>
    </source>
</reference>
<proteinExistence type="inferred from homology"/>
<accession>A0A1E8FGL1</accession>
<dbReference type="GO" id="GO:0008374">
    <property type="term" value="F:O-acyltransferase activity"/>
    <property type="evidence" value="ECO:0007669"/>
    <property type="project" value="TreeGrafter"/>
</dbReference>
<sequence>MSTERPAIINALHAGEAVSISHPDMPLLTQAASDAFAALKAFNQAHEIAEMRDLFAEVIGSKLDDTTLVYPPFYTNHGKNITLGKGVFINHACSMLDLGGIEIHDEVMIGPRVNITSENHPVSPAERKTLVPGKVIIKKNAWIGADATILPGVTIGEHTVVAAGAVVTQDVPDNTVVGGVPAKVLKENIAD</sequence>
<dbReference type="InterPro" id="IPR051159">
    <property type="entry name" value="Hexapeptide_acetyltransf"/>
</dbReference>
<keyword evidence="6" id="KW-1185">Reference proteome</keyword>
<dbReference type="PANTHER" id="PTHR23416:SF23">
    <property type="entry name" value="ACETYLTRANSFERASE C18B11.09C-RELATED"/>
    <property type="match status" value="1"/>
</dbReference>
<comment type="similarity">
    <text evidence="1">Belongs to the transferase hexapeptide repeat family.</text>
</comment>
<evidence type="ECO:0000256" key="4">
    <source>
        <dbReference type="ARBA" id="ARBA00023315"/>
    </source>
</evidence>
<dbReference type="EMBL" id="MJIC01000010">
    <property type="protein sequence ID" value="OFI34728.1"/>
    <property type="molecule type" value="Genomic_DNA"/>
</dbReference>
<dbReference type="STRING" id="1856405.BFC17_14200"/>
<protein>
    <submittedName>
        <fullName evidence="5">Acetyltransferase</fullName>
    </submittedName>
</protein>
<dbReference type="RefSeq" id="WP_070175646.1">
    <property type="nucleotide sequence ID" value="NZ_BMJR01000001.1"/>
</dbReference>
<gene>
    <name evidence="5" type="ORF">BFC17_14200</name>
</gene>
<dbReference type="Gene3D" id="2.160.10.10">
    <property type="entry name" value="Hexapeptide repeat proteins"/>
    <property type="match status" value="1"/>
</dbReference>
<dbReference type="InterPro" id="IPR001451">
    <property type="entry name" value="Hexapep"/>
</dbReference>
<keyword evidence="3" id="KW-0677">Repeat</keyword>
<evidence type="ECO:0000313" key="6">
    <source>
        <dbReference type="Proteomes" id="UP000176037"/>
    </source>
</evidence>
<dbReference type="PANTHER" id="PTHR23416">
    <property type="entry name" value="SIALIC ACID SYNTHASE-RELATED"/>
    <property type="match status" value="1"/>
</dbReference>
<organism evidence="5 6">
    <name type="scientific">Alteromonas lipolytica</name>
    <dbReference type="NCBI Taxonomy" id="1856405"/>
    <lineage>
        <taxon>Bacteria</taxon>
        <taxon>Pseudomonadati</taxon>
        <taxon>Pseudomonadota</taxon>
        <taxon>Gammaproteobacteria</taxon>
        <taxon>Alteromonadales</taxon>
        <taxon>Alteromonadaceae</taxon>
        <taxon>Alteromonas/Salinimonas group</taxon>
        <taxon>Alteromonas</taxon>
    </lineage>
</organism>
<dbReference type="SUPFAM" id="SSF51161">
    <property type="entry name" value="Trimeric LpxA-like enzymes"/>
    <property type="match status" value="1"/>
</dbReference>
<evidence type="ECO:0000256" key="3">
    <source>
        <dbReference type="ARBA" id="ARBA00022737"/>
    </source>
</evidence>
<dbReference type="PROSITE" id="PS00101">
    <property type="entry name" value="HEXAPEP_TRANSFERASES"/>
    <property type="match status" value="1"/>
</dbReference>
<evidence type="ECO:0000256" key="2">
    <source>
        <dbReference type="ARBA" id="ARBA00022679"/>
    </source>
</evidence>
<dbReference type="CDD" id="cd03357">
    <property type="entry name" value="LbH_MAT_GAT"/>
    <property type="match status" value="1"/>
</dbReference>
<dbReference type="OrthoDB" id="9815592at2"/>
<name>A0A1E8FGL1_9ALTE</name>
<dbReference type="AlphaFoldDB" id="A0A1E8FGL1"/>
<keyword evidence="2 5" id="KW-0808">Transferase</keyword>
<dbReference type="Proteomes" id="UP000176037">
    <property type="component" value="Unassembled WGS sequence"/>
</dbReference>
<evidence type="ECO:0000256" key="1">
    <source>
        <dbReference type="ARBA" id="ARBA00007274"/>
    </source>
</evidence>